<keyword evidence="2" id="KW-1185">Reference proteome</keyword>
<dbReference type="InterPro" id="IPR036390">
    <property type="entry name" value="WH_DNA-bd_sf"/>
</dbReference>
<reference evidence="1 2" key="1">
    <citation type="journal article" date="2023" name="Microbiol. Resour. Announc.">
        <title>Complete Genome Sequence of Mycobacterium wuenschmanii, a novel Nontuberculous Mycobacterium Isolated from a captive population of Amazon Milk Frogs.</title>
        <authorList>
            <person name="Hicks J."/>
            <person name="Zeineldin M."/>
            <person name="Ward H."/>
            <person name="Wuenschmann A."/>
            <person name="Camp P."/>
            <person name="Farrell D."/>
            <person name="Lehman K."/>
            <person name="Thacker T."/>
            <person name="Cuthbert E."/>
        </authorList>
    </citation>
    <scope>NUCLEOTIDE SEQUENCE [LARGE SCALE GENOMIC DNA]</scope>
    <source>
        <strain evidence="1 2">Wuenschmanii</strain>
    </source>
</reference>
<evidence type="ECO:0000313" key="1">
    <source>
        <dbReference type="EMBL" id="WIM87711.1"/>
    </source>
</evidence>
<dbReference type="SUPFAM" id="SSF46785">
    <property type="entry name" value="Winged helix' DNA-binding domain"/>
    <property type="match status" value="1"/>
</dbReference>
<organism evidence="1 2">
    <name type="scientific">Candidatus Mycobacterium wuenschmannii</name>
    <dbReference type="NCBI Taxonomy" id="3027808"/>
    <lineage>
        <taxon>Bacteria</taxon>
        <taxon>Bacillati</taxon>
        <taxon>Actinomycetota</taxon>
        <taxon>Actinomycetes</taxon>
        <taxon>Mycobacteriales</taxon>
        <taxon>Mycobacteriaceae</taxon>
        <taxon>Mycobacterium</taxon>
    </lineage>
</organism>
<proteinExistence type="predicted"/>
<accession>A0ABY8VXQ4</accession>
<gene>
    <name evidence="1" type="ORF">PT015_23250</name>
</gene>
<protein>
    <submittedName>
        <fullName evidence="1">Uncharacterized protein</fullName>
    </submittedName>
</protein>
<dbReference type="Proteomes" id="UP001236585">
    <property type="component" value="Chromosome"/>
</dbReference>
<evidence type="ECO:0000313" key="2">
    <source>
        <dbReference type="Proteomes" id="UP001236585"/>
    </source>
</evidence>
<sequence>MSGLPDRTLRLLDGSLTLQTTWAAVSSVAWTCYGQDWTFEQFSDLLWNSELGRTYRTGAKTDFKTRGQFDKNLRGAWNNADERYDWGYPERAVRARLGELLMRLQAAPWPGRGGSSERAVALALVTLGHETNRYTVDASVRELALRAVLGLDTVSRALARLVRKGLVTPSSDRDGDDAGTYRVNLDWLPPVKGNTRTHRVVTSPTTLCVPLLPLTTHPCWSQKALGKSAQRIWEYLLEHPEGATRKVLGDATGICLRTVRTQTDRLVDHGLLTRQGQRNAVYKLDPNGDRDRVAEEYGVADWHDRATERFDRERKGYREVRAQRAAQDTPQEWAAPDLATAEPFWELPSWNEGGARLDWPDPFAETAAASQAI</sequence>
<dbReference type="RefSeq" id="WP_285187577.1">
    <property type="nucleotide sequence ID" value="NZ_CP126981.1"/>
</dbReference>
<name>A0ABY8VXQ4_9MYCO</name>
<dbReference type="EMBL" id="CP126981">
    <property type="protein sequence ID" value="WIM87711.1"/>
    <property type="molecule type" value="Genomic_DNA"/>
</dbReference>